<protein>
    <submittedName>
        <fullName evidence="3">Uncharacterized protein</fullName>
    </submittedName>
</protein>
<sequence>MPFFPVSLLLALIFFLALFIGSGATPNDDPPHYVREQNDPQNPAVLENPAEVSQNPEIPVNPQNPERLEKPKVEVEFVEGTMDWLIVGNYYSSKTNLILAKKIAQGYEIAGLTKSGKTTKSGVPKFMWTLVRKNDAENNGIGTIVPIIAEQQKSVNTLVEQTKNSQWQIGHSRQGNWHSCKTIGKEGWQMNTLLRIDHLISDHY</sequence>
<name>A0ABD2JVY9_HETSC</name>
<keyword evidence="4" id="KW-1185">Reference proteome</keyword>
<organism evidence="3 4">
    <name type="scientific">Heterodera schachtii</name>
    <name type="common">Sugarbeet cyst nematode worm</name>
    <name type="synonym">Tylenchus schachtii</name>
    <dbReference type="NCBI Taxonomy" id="97005"/>
    <lineage>
        <taxon>Eukaryota</taxon>
        <taxon>Metazoa</taxon>
        <taxon>Ecdysozoa</taxon>
        <taxon>Nematoda</taxon>
        <taxon>Chromadorea</taxon>
        <taxon>Rhabditida</taxon>
        <taxon>Tylenchina</taxon>
        <taxon>Tylenchomorpha</taxon>
        <taxon>Tylenchoidea</taxon>
        <taxon>Heteroderidae</taxon>
        <taxon>Heteroderinae</taxon>
        <taxon>Heterodera</taxon>
    </lineage>
</organism>
<feature type="compositionally biased region" description="Basic and acidic residues" evidence="1">
    <location>
        <begin position="29"/>
        <end position="38"/>
    </location>
</feature>
<feature type="compositionally biased region" description="Polar residues" evidence="1">
    <location>
        <begin position="51"/>
        <end position="64"/>
    </location>
</feature>
<dbReference type="EMBL" id="JBICCN010000086">
    <property type="protein sequence ID" value="KAL3094806.1"/>
    <property type="molecule type" value="Genomic_DNA"/>
</dbReference>
<dbReference type="Proteomes" id="UP001620645">
    <property type="component" value="Unassembled WGS sequence"/>
</dbReference>
<proteinExistence type="predicted"/>
<feature type="chain" id="PRO_5044886437" evidence="2">
    <location>
        <begin position="25"/>
        <end position="204"/>
    </location>
</feature>
<reference evidence="3 4" key="1">
    <citation type="submission" date="2024-10" db="EMBL/GenBank/DDBJ databases">
        <authorList>
            <person name="Kim D."/>
        </authorList>
    </citation>
    <scope>NUCLEOTIDE SEQUENCE [LARGE SCALE GENOMIC DNA]</scope>
    <source>
        <strain evidence="3">Taebaek</strain>
    </source>
</reference>
<evidence type="ECO:0000313" key="4">
    <source>
        <dbReference type="Proteomes" id="UP001620645"/>
    </source>
</evidence>
<gene>
    <name evidence="3" type="ORF">niasHS_006101</name>
</gene>
<evidence type="ECO:0000313" key="3">
    <source>
        <dbReference type="EMBL" id="KAL3094806.1"/>
    </source>
</evidence>
<keyword evidence="2" id="KW-0732">Signal</keyword>
<evidence type="ECO:0000256" key="1">
    <source>
        <dbReference type="SAM" id="MobiDB-lite"/>
    </source>
</evidence>
<feature type="region of interest" description="Disordered" evidence="1">
    <location>
        <begin position="29"/>
        <end position="66"/>
    </location>
</feature>
<accession>A0ABD2JVY9</accession>
<dbReference type="AlphaFoldDB" id="A0ABD2JVY9"/>
<comment type="caution">
    <text evidence="3">The sequence shown here is derived from an EMBL/GenBank/DDBJ whole genome shotgun (WGS) entry which is preliminary data.</text>
</comment>
<feature type="signal peptide" evidence="2">
    <location>
        <begin position="1"/>
        <end position="24"/>
    </location>
</feature>
<evidence type="ECO:0000256" key="2">
    <source>
        <dbReference type="SAM" id="SignalP"/>
    </source>
</evidence>